<evidence type="ECO:0000313" key="3">
    <source>
        <dbReference type="Proteomes" id="UP000190868"/>
    </source>
</evidence>
<proteinExistence type="predicted"/>
<sequence length="51" mass="6303">MIYFFVIISFIVVLWIVDIFYFYENNSDNKVDTRDIRNENLKRLKDSYGFK</sequence>
<dbReference type="EMBL" id="CP017258">
    <property type="protein sequence ID" value="AQW87438.1"/>
    <property type="molecule type" value="Genomic_DNA"/>
</dbReference>
<keyword evidence="1" id="KW-0812">Transmembrane</keyword>
<name>A0A1S6U6R8_9BACT</name>
<feature type="transmembrane region" description="Helical" evidence="1">
    <location>
        <begin position="6"/>
        <end position="23"/>
    </location>
</feature>
<keyword evidence="1" id="KW-1133">Transmembrane helix</keyword>
<dbReference type="AlphaFoldDB" id="A0A1S6U6R8"/>
<keyword evidence="3" id="KW-1185">Reference proteome</keyword>
<dbReference type="KEGG" id="cpin:CPIN18020_0612"/>
<dbReference type="RefSeq" id="WP_157886664.1">
    <property type="nucleotide sequence ID" value="NZ_CP017018.1"/>
</dbReference>
<evidence type="ECO:0000256" key="1">
    <source>
        <dbReference type="SAM" id="Phobius"/>
    </source>
</evidence>
<organism evidence="2 3">
    <name type="scientific">Campylobacter pinnipediorum subsp. caledonicus</name>
    <dbReference type="NCBI Taxonomy" id="1874362"/>
    <lineage>
        <taxon>Bacteria</taxon>
        <taxon>Pseudomonadati</taxon>
        <taxon>Campylobacterota</taxon>
        <taxon>Epsilonproteobacteria</taxon>
        <taxon>Campylobacterales</taxon>
        <taxon>Campylobacteraceae</taxon>
        <taxon>Campylobacter</taxon>
    </lineage>
</organism>
<evidence type="ECO:0000313" key="2">
    <source>
        <dbReference type="EMBL" id="AQW87438.1"/>
    </source>
</evidence>
<gene>
    <name evidence="2" type="ORF">CPIN18021_0617</name>
</gene>
<keyword evidence="1" id="KW-0472">Membrane</keyword>
<protein>
    <submittedName>
        <fullName evidence="2">Uncharacterized protein</fullName>
    </submittedName>
</protein>
<dbReference type="Proteomes" id="UP000190868">
    <property type="component" value="Chromosome"/>
</dbReference>
<reference evidence="3" key="1">
    <citation type="submission" date="2016-09" db="EMBL/GenBank/DDBJ databases">
        <title>Comparative genomics of the Campylobacter concisus group.</title>
        <authorList>
            <person name="Miller W.G."/>
            <person name="Yee E."/>
            <person name="Chapman M.H."/>
            <person name="Huynh S."/>
            <person name="Bono J.L."/>
            <person name="On S.L.W."/>
            <person name="StLeger J."/>
            <person name="Foster G."/>
            <person name="Parker C.T."/>
        </authorList>
    </citation>
    <scope>NUCLEOTIDE SEQUENCE [LARGE SCALE GENOMIC DNA]</scope>
    <source>
        <strain evidence="3">RM18021</strain>
    </source>
</reference>
<dbReference type="GeneID" id="56567347"/>
<accession>A0A1S6U6R8</accession>